<dbReference type="Proteomes" id="UP000184267">
    <property type="component" value="Unassembled WGS sequence"/>
</dbReference>
<dbReference type="OMA" id="FEIMVFF"/>
<accession>A0A1M2V7I3</accession>
<organism evidence="2 3">
    <name type="scientific">Trametes pubescens</name>
    <name type="common">White-rot fungus</name>
    <dbReference type="NCBI Taxonomy" id="154538"/>
    <lineage>
        <taxon>Eukaryota</taxon>
        <taxon>Fungi</taxon>
        <taxon>Dikarya</taxon>
        <taxon>Basidiomycota</taxon>
        <taxon>Agaricomycotina</taxon>
        <taxon>Agaricomycetes</taxon>
        <taxon>Polyporales</taxon>
        <taxon>Polyporaceae</taxon>
        <taxon>Trametes</taxon>
    </lineage>
</organism>
<dbReference type="OrthoDB" id="2754197at2759"/>
<evidence type="ECO:0008006" key="4">
    <source>
        <dbReference type="Google" id="ProtNLM"/>
    </source>
</evidence>
<evidence type="ECO:0000256" key="1">
    <source>
        <dbReference type="SAM" id="MobiDB-lite"/>
    </source>
</evidence>
<feature type="compositionally biased region" description="Low complexity" evidence="1">
    <location>
        <begin position="157"/>
        <end position="168"/>
    </location>
</feature>
<keyword evidence="3" id="KW-1185">Reference proteome</keyword>
<gene>
    <name evidence="2" type="ORF">TRAPUB_5847</name>
</gene>
<dbReference type="EMBL" id="MNAD01001610">
    <property type="protein sequence ID" value="OJT03507.1"/>
    <property type="molecule type" value="Genomic_DNA"/>
</dbReference>
<comment type="caution">
    <text evidence="2">The sequence shown here is derived from an EMBL/GenBank/DDBJ whole genome shotgun (WGS) entry which is preliminary data.</text>
</comment>
<name>A0A1M2V7I3_TRAPU</name>
<protein>
    <recommendedName>
        <fullName evidence="4">F-box domain-containing protein</fullName>
    </recommendedName>
</protein>
<evidence type="ECO:0000313" key="3">
    <source>
        <dbReference type="Proteomes" id="UP000184267"/>
    </source>
</evidence>
<evidence type="ECO:0000313" key="2">
    <source>
        <dbReference type="EMBL" id="OJT03507.1"/>
    </source>
</evidence>
<proteinExistence type="predicted"/>
<feature type="non-terminal residue" evidence="2">
    <location>
        <position position="521"/>
    </location>
</feature>
<feature type="compositionally biased region" description="Acidic residues" evidence="1">
    <location>
        <begin position="169"/>
        <end position="178"/>
    </location>
</feature>
<reference evidence="2 3" key="1">
    <citation type="submission" date="2016-10" db="EMBL/GenBank/DDBJ databases">
        <title>Genome sequence of the basidiomycete white-rot fungus Trametes pubescens.</title>
        <authorList>
            <person name="Makela M.R."/>
            <person name="Granchi Z."/>
            <person name="Peng M."/>
            <person name="De Vries R.P."/>
            <person name="Grigoriev I."/>
            <person name="Riley R."/>
            <person name="Hilden K."/>
        </authorList>
    </citation>
    <scope>NUCLEOTIDE SEQUENCE [LARGE SCALE GENOMIC DNA]</scope>
    <source>
        <strain evidence="2 3">FBCC735</strain>
    </source>
</reference>
<feature type="region of interest" description="Disordered" evidence="1">
    <location>
        <begin position="154"/>
        <end position="180"/>
    </location>
</feature>
<sequence>MSFSSPRTISRLMRTSRELYTEGPKYLLRHTAKLTREPNVPSFVAFMRVNDPKRCQLLKRLEISTGRLSEAEADGLEKFLLDFGPRLKITRLTIDRAEELFESSRGLSGVFSLISSVKHLTVSEIGRRANTFLINSRSSLKSASLFMIPQPFDDDSAASSDSDSSDNSSDSEDDDDDDFRNPIVQLHASQATLETLSVRYCDTFSDAGLAHVYPHVYPRVHALTLTASEAPAPAHYAHAFPAVRTLTLECDPRELDALGADFADLRALRALNASQLAGAWTGVEEVRGTLMDHFLLGLGGLVERVHVSGPFMDKRMWRLMLLDCRPAYVNFQGFDVDLFFDGEFKRLMRGHFLESVRCFEIMVFFGGMLEPDSVDAPEALNALIDGIGKMPSLRSFGLTLCCYGLQPGLEDILFNHDRPRNSLCAAEEYLRELDLDAFALRIQKRVPRLETISISLIGHRARPSAFATLGADVEYAEGAVERIPLRHGSRIDVFNAFDPAKILRNMSLFQDGAICALNKIK</sequence>
<dbReference type="AlphaFoldDB" id="A0A1M2V7I3"/>